<evidence type="ECO:0000313" key="14">
    <source>
        <dbReference type="EMBL" id="VVD05504.1"/>
    </source>
</evidence>
<feature type="domain" description="GATA-type" evidence="13">
    <location>
        <begin position="307"/>
        <end position="360"/>
    </location>
</feature>
<evidence type="ECO:0000256" key="3">
    <source>
        <dbReference type="ARBA" id="ARBA00022737"/>
    </source>
</evidence>
<keyword evidence="8" id="KW-0010">Activator</keyword>
<dbReference type="SUPFAM" id="SSF57716">
    <property type="entry name" value="Glucocorticoid receptor-like (DNA-binding domain)"/>
    <property type="match status" value="2"/>
</dbReference>
<keyword evidence="10" id="KW-0539">Nucleus</keyword>
<dbReference type="InterPro" id="IPR013088">
    <property type="entry name" value="Znf_NHR/GATA"/>
</dbReference>
<keyword evidence="3" id="KW-0677">Repeat</keyword>
<keyword evidence="15" id="KW-1185">Reference proteome</keyword>
<dbReference type="PROSITE" id="PS50114">
    <property type="entry name" value="GATA_ZN_FINGER_2"/>
    <property type="match status" value="2"/>
</dbReference>
<dbReference type="EMBL" id="FZQP02006980">
    <property type="protein sequence ID" value="VVD05504.1"/>
    <property type="molecule type" value="Genomic_DNA"/>
</dbReference>
<gene>
    <name evidence="14" type="ORF">LSINAPIS_LOCUS15027</name>
</gene>
<dbReference type="PRINTS" id="PR00619">
    <property type="entry name" value="GATAZNFINGER"/>
</dbReference>
<evidence type="ECO:0000256" key="1">
    <source>
        <dbReference type="ARBA" id="ARBA00004123"/>
    </source>
</evidence>
<keyword evidence="2" id="KW-0479">Metal-binding</keyword>
<feature type="compositionally biased region" description="Basic and acidic residues" evidence="12">
    <location>
        <begin position="111"/>
        <end position="129"/>
    </location>
</feature>
<sequence length="580" mass="60878">MAHAKIEYHFGVGGLPPAVSRVLAPGWGPGACCAGGSECVRRGQSAAGMCFRSVESEAECGESPPPAPQFAGYAGGSPASYEELRPAVSYAPLEDALEPYQQRSPGARPASPERGEPGRRDDYRLPYDHYPHHLPYHQLEPGSEAGSAGSQAVYARCGYGAAGSPYFNNGSDLTHAQLWTSAGKYPPLQLAVVTDAARGWGDVDPELVCAGGSPGYVGSLADDQYAESGGEGPGGAGCEGTGALPAFSARFGGAFAGSSRAPASAPSPAAVPSAAYAQNDMWRLDCSYRPQYSAAASLSAIEMAELLTEGRECVNCGAISTPLWRRDGTGHYLCNACGLYNKMNGMNRPLKQSRRLVLAEGSPGADFYKGFLYNGVALAAPAPAPGPAALCAQLAGANTPDYKQKKGMGTKRPGMECSNCKTTTTSLWRRNAHGETVCNACGLYYKCLVFQSRKRKPKNSLKAERALSKSITHTTHATHSTHGTRVAHALGSAVKIENLLDNGGARSPLPLGYYVPHAPHAPHAAHAQHAAAVKLEEPPPAHAHGHAHGHSLAHGQYYEDAEYRRATDAQERPSVVSLGS</sequence>
<evidence type="ECO:0000256" key="9">
    <source>
        <dbReference type="ARBA" id="ARBA00023163"/>
    </source>
</evidence>
<dbReference type="CDD" id="cd00202">
    <property type="entry name" value="ZnF_GATA"/>
    <property type="match status" value="2"/>
</dbReference>
<evidence type="ECO:0000256" key="4">
    <source>
        <dbReference type="ARBA" id="ARBA00022771"/>
    </source>
</evidence>
<evidence type="ECO:0000256" key="5">
    <source>
        <dbReference type="ARBA" id="ARBA00022833"/>
    </source>
</evidence>
<name>A0A5E4R7C2_9NEOP</name>
<dbReference type="GO" id="GO:0000981">
    <property type="term" value="F:DNA-binding transcription factor activity, RNA polymerase II-specific"/>
    <property type="evidence" value="ECO:0007669"/>
    <property type="project" value="TreeGrafter"/>
</dbReference>
<reference evidence="14 15" key="1">
    <citation type="submission" date="2017-07" db="EMBL/GenBank/DDBJ databases">
        <authorList>
            <person name="Talla V."/>
            <person name="Backstrom N."/>
        </authorList>
    </citation>
    <scope>NUCLEOTIDE SEQUENCE [LARGE SCALE GENOMIC DNA]</scope>
</reference>
<dbReference type="SMART" id="SM00401">
    <property type="entry name" value="ZnF_GATA"/>
    <property type="match status" value="2"/>
</dbReference>
<evidence type="ECO:0000256" key="2">
    <source>
        <dbReference type="ARBA" id="ARBA00022723"/>
    </source>
</evidence>
<dbReference type="PROSITE" id="PS00344">
    <property type="entry name" value="GATA_ZN_FINGER_1"/>
    <property type="match status" value="2"/>
</dbReference>
<comment type="subcellular location">
    <subcellularLocation>
        <location evidence="1">Nucleus</location>
    </subcellularLocation>
</comment>
<evidence type="ECO:0000256" key="6">
    <source>
        <dbReference type="ARBA" id="ARBA00023015"/>
    </source>
</evidence>
<evidence type="ECO:0000256" key="12">
    <source>
        <dbReference type="SAM" id="MobiDB-lite"/>
    </source>
</evidence>
<dbReference type="GO" id="GO:0005634">
    <property type="term" value="C:nucleus"/>
    <property type="evidence" value="ECO:0007669"/>
    <property type="project" value="UniProtKB-SubCell"/>
</dbReference>
<evidence type="ECO:0000256" key="11">
    <source>
        <dbReference type="PROSITE-ProRule" id="PRU00094"/>
    </source>
</evidence>
<accession>A0A5E4R7C2</accession>
<dbReference type="Pfam" id="PF00320">
    <property type="entry name" value="GATA"/>
    <property type="match status" value="2"/>
</dbReference>
<feature type="region of interest" description="Disordered" evidence="12">
    <location>
        <begin position="99"/>
        <end position="129"/>
    </location>
</feature>
<dbReference type="GO" id="GO:0045944">
    <property type="term" value="P:positive regulation of transcription by RNA polymerase II"/>
    <property type="evidence" value="ECO:0007669"/>
    <property type="project" value="TreeGrafter"/>
</dbReference>
<dbReference type="GO" id="GO:0045165">
    <property type="term" value="P:cell fate commitment"/>
    <property type="evidence" value="ECO:0007669"/>
    <property type="project" value="TreeGrafter"/>
</dbReference>
<dbReference type="FunFam" id="3.30.50.10:FF:000001">
    <property type="entry name" value="GATA transcription factor (GATAd)"/>
    <property type="match status" value="1"/>
</dbReference>
<keyword evidence="5" id="KW-0862">Zinc</keyword>
<keyword evidence="4 11" id="KW-0863">Zinc-finger</keyword>
<keyword evidence="6" id="KW-0805">Transcription regulation</keyword>
<dbReference type="GO" id="GO:0008270">
    <property type="term" value="F:zinc ion binding"/>
    <property type="evidence" value="ECO:0007669"/>
    <property type="project" value="UniProtKB-KW"/>
</dbReference>
<dbReference type="InterPro" id="IPR039355">
    <property type="entry name" value="Transcription_factor_GATA"/>
</dbReference>
<evidence type="ECO:0000256" key="10">
    <source>
        <dbReference type="ARBA" id="ARBA00023242"/>
    </source>
</evidence>
<protein>
    <recommendedName>
        <fullName evidence="13">GATA-type domain-containing protein</fullName>
    </recommendedName>
</protein>
<dbReference type="AlphaFoldDB" id="A0A5E4R7C2"/>
<evidence type="ECO:0000256" key="8">
    <source>
        <dbReference type="ARBA" id="ARBA00023159"/>
    </source>
</evidence>
<evidence type="ECO:0000259" key="13">
    <source>
        <dbReference type="PROSITE" id="PS50114"/>
    </source>
</evidence>
<feature type="domain" description="GATA-type" evidence="13">
    <location>
        <begin position="411"/>
        <end position="465"/>
    </location>
</feature>
<dbReference type="Gene3D" id="3.30.50.10">
    <property type="entry name" value="Erythroid Transcription Factor GATA-1, subunit A"/>
    <property type="match status" value="2"/>
</dbReference>
<dbReference type="PANTHER" id="PTHR10071">
    <property type="entry name" value="TRANSCRIPTION FACTOR GATA FAMILY MEMBER"/>
    <property type="match status" value="1"/>
</dbReference>
<keyword evidence="9" id="KW-0804">Transcription</keyword>
<keyword evidence="7" id="KW-0238">DNA-binding</keyword>
<evidence type="ECO:0000313" key="15">
    <source>
        <dbReference type="Proteomes" id="UP000324832"/>
    </source>
</evidence>
<organism evidence="14 15">
    <name type="scientific">Leptidea sinapis</name>
    <dbReference type="NCBI Taxonomy" id="189913"/>
    <lineage>
        <taxon>Eukaryota</taxon>
        <taxon>Metazoa</taxon>
        <taxon>Ecdysozoa</taxon>
        <taxon>Arthropoda</taxon>
        <taxon>Hexapoda</taxon>
        <taxon>Insecta</taxon>
        <taxon>Pterygota</taxon>
        <taxon>Neoptera</taxon>
        <taxon>Endopterygota</taxon>
        <taxon>Lepidoptera</taxon>
        <taxon>Glossata</taxon>
        <taxon>Ditrysia</taxon>
        <taxon>Papilionoidea</taxon>
        <taxon>Pieridae</taxon>
        <taxon>Dismorphiinae</taxon>
        <taxon>Leptidea</taxon>
    </lineage>
</organism>
<dbReference type="PANTHER" id="PTHR10071:SF337">
    <property type="entry name" value="GATA-BINDING FACTOR A"/>
    <property type="match status" value="1"/>
</dbReference>
<dbReference type="GO" id="GO:0000122">
    <property type="term" value="P:negative regulation of transcription by RNA polymerase II"/>
    <property type="evidence" value="ECO:0007669"/>
    <property type="project" value="TreeGrafter"/>
</dbReference>
<dbReference type="InterPro" id="IPR000679">
    <property type="entry name" value="Znf_GATA"/>
</dbReference>
<evidence type="ECO:0000256" key="7">
    <source>
        <dbReference type="ARBA" id="ARBA00023125"/>
    </source>
</evidence>
<proteinExistence type="predicted"/>
<dbReference type="Proteomes" id="UP000324832">
    <property type="component" value="Unassembled WGS sequence"/>
</dbReference>
<dbReference type="GO" id="GO:0000978">
    <property type="term" value="F:RNA polymerase II cis-regulatory region sequence-specific DNA binding"/>
    <property type="evidence" value="ECO:0007669"/>
    <property type="project" value="TreeGrafter"/>
</dbReference>